<evidence type="ECO:0000313" key="1">
    <source>
        <dbReference type="EMBL" id="KAH6627491.1"/>
    </source>
</evidence>
<accession>A0ACB7P2P3</accession>
<dbReference type="EMBL" id="JAGIZQ010000005">
    <property type="protein sequence ID" value="KAH6627491.1"/>
    <property type="molecule type" value="Genomic_DNA"/>
</dbReference>
<organism evidence="1 2">
    <name type="scientific">Chaetomium tenue</name>
    <dbReference type="NCBI Taxonomy" id="1854479"/>
    <lineage>
        <taxon>Eukaryota</taxon>
        <taxon>Fungi</taxon>
        <taxon>Dikarya</taxon>
        <taxon>Ascomycota</taxon>
        <taxon>Pezizomycotina</taxon>
        <taxon>Sordariomycetes</taxon>
        <taxon>Sordariomycetidae</taxon>
        <taxon>Sordariales</taxon>
        <taxon>Chaetomiaceae</taxon>
        <taxon>Chaetomium</taxon>
    </lineage>
</organism>
<comment type="caution">
    <text evidence="1">The sequence shown here is derived from an EMBL/GenBank/DDBJ whole genome shotgun (WGS) entry which is preliminary data.</text>
</comment>
<keyword evidence="2" id="KW-1185">Reference proteome</keyword>
<protein>
    <submittedName>
        <fullName evidence="1">Uncharacterized protein</fullName>
    </submittedName>
</protein>
<name>A0ACB7P2P3_9PEZI</name>
<proteinExistence type="predicted"/>
<dbReference type="Proteomes" id="UP000724584">
    <property type="component" value="Unassembled WGS sequence"/>
</dbReference>
<sequence length="618" mass="66521">MKRILLLAFIHGFKGSDFTFGDFPTHLKDTVANNLPDHEVATAVYPKYETRGELAQSTAAFLEWLKEQVMNLRKAHLDNPWPPNDRKVGVVLVAHSMGGFVATDCLFRILDEHRQNPPPSGATPTPIPIFPLIQGILAFDTPLNGLARSMFVYGAFSNYQKVSNVFNIMTALSAATPAALSRLASKRALRTATNRIAKSTTTTRTSTTSPAWKAWQLIALRTGTVGVIAAGGVAAFAHRRQILEGVRSVRALTRADVVQGYQQSVGAVGQGLAYVNRGNVGQSFAWLADHFTFVGALLKQNELGRRLERLAGLRGVGVCDVYASLGENGYWSGGYFVPERTFCAVPGRGEAEGRLFRRHVVEGAKDEIAAHVGLFRRGDNGEYERMTSDAAKLVVDWFNDETELYDDPKFQEPPPAEPEETEAIAKAADTGEVAEVEAEIEGKAKTDAEEDVEMAVDDEVPDESPIDIAAAASLVPLPDEIDEQLSGDTGDAAGDGKADQKRAYLRHLFGVAQQTGTSLRTYLPSKLPTVEMPKVSMPAVNLPSMPAMPSVPSMPAMPSMSMPTRINPFSKAPATETTAAETTTSVGSAEAADTVSTATEQVGADDGKLTREEVGAAR</sequence>
<gene>
    <name evidence="1" type="ORF">F5144DRAFT_548934</name>
</gene>
<evidence type="ECO:0000313" key="2">
    <source>
        <dbReference type="Proteomes" id="UP000724584"/>
    </source>
</evidence>
<reference evidence="1 2" key="1">
    <citation type="journal article" date="2021" name="Nat. Commun.">
        <title>Genetic determinants of endophytism in the Arabidopsis root mycobiome.</title>
        <authorList>
            <person name="Mesny F."/>
            <person name="Miyauchi S."/>
            <person name="Thiergart T."/>
            <person name="Pickel B."/>
            <person name="Atanasova L."/>
            <person name="Karlsson M."/>
            <person name="Huettel B."/>
            <person name="Barry K.W."/>
            <person name="Haridas S."/>
            <person name="Chen C."/>
            <person name="Bauer D."/>
            <person name="Andreopoulos W."/>
            <person name="Pangilinan J."/>
            <person name="LaButti K."/>
            <person name="Riley R."/>
            <person name="Lipzen A."/>
            <person name="Clum A."/>
            <person name="Drula E."/>
            <person name="Henrissat B."/>
            <person name="Kohler A."/>
            <person name="Grigoriev I.V."/>
            <person name="Martin F.M."/>
            <person name="Hacquard S."/>
        </authorList>
    </citation>
    <scope>NUCLEOTIDE SEQUENCE [LARGE SCALE GENOMIC DNA]</scope>
    <source>
        <strain evidence="1 2">MPI-SDFR-AT-0079</strain>
    </source>
</reference>